<protein>
    <submittedName>
        <fullName evidence="2">Uncharacterized protein</fullName>
    </submittedName>
</protein>
<dbReference type="Proteomes" id="UP001432322">
    <property type="component" value="Unassembled WGS sequence"/>
</dbReference>
<accession>A0AAV5VX85</accession>
<dbReference type="EMBL" id="BTSY01000004">
    <property type="protein sequence ID" value="GMT22873.1"/>
    <property type="molecule type" value="Genomic_DNA"/>
</dbReference>
<evidence type="ECO:0000313" key="2">
    <source>
        <dbReference type="EMBL" id="GMT22873.1"/>
    </source>
</evidence>
<keyword evidence="3" id="KW-1185">Reference proteome</keyword>
<evidence type="ECO:0000313" key="3">
    <source>
        <dbReference type="Proteomes" id="UP001432322"/>
    </source>
</evidence>
<name>A0AAV5VX85_9BILA</name>
<dbReference type="AlphaFoldDB" id="A0AAV5VX85"/>
<feature type="region of interest" description="Disordered" evidence="1">
    <location>
        <begin position="70"/>
        <end position="101"/>
    </location>
</feature>
<gene>
    <name evidence="2" type="ORF">PFISCL1PPCAC_14170</name>
</gene>
<comment type="caution">
    <text evidence="2">The sequence shown here is derived from an EMBL/GenBank/DDBJ whole genome shotgun (WGS) entry which is preliminary data.</text>
</comment>
<reference evidence="2" key="1">
    <citation type="submission" date="2023-10" db="EMBL/GenBank/DDBJ databases">
        <title>Genome assembly of Pristionchus species.</title>
        <authorList>
            <person name="Yoshida K."/>
            <person name="Sommer R.J."/>
        </authorList>
    </citation>
    <scope>NUCLEOTIDE SEQUENCE</scope>
    <source>
        <strain evidence="2">RS5133</strain>
    </source>
</reference>
<feature type="region of interest" description="Disordered" evidence="1">
    <location>
        <begin position="7"/>
        <end position="26"/>
    </location>
</feature>
<sequence length="101" mass="10739">LQAVLFKNSSMNSSTCSSSQVSRENAASLPPSFLFANETKRRSIALSNAIPYLNSPLSYSGGSPTDIFASPIPTHVKERGGSTCSGKSVDWSPNMVDESTH</sequence>
<organism evidence="2 3">
    <name type="scientific">Pristionchus fissidentatus</name>
    <dbReference type="NCBI Taxonomy" id="1538716"/>
    <lineage>
        <taxon>Eukaryota</taxon>
        <taxon>Metazoa</taxon>
        <taxon>Ecdysozoa</taxon>
        <taxon>Nematoda</taxon>
        <taxon>Chromadorea</taxon>
        <taxon>Rhabditida</taxon>
        <taxon>Rhabditina</taxon>
        <taxon>Diplogasteromorpha</taxon>
        <taxon>Diplogasteroidea</taxon>
        <taxon>Neodiplogasteridae</taxon>
        <taxon>Pristionchus</taxon>
    </lineage>
</organism>
<feature type="non-terminal residue" evidence="2">
    <location>
        <position position="1"/>
    </location>
</feature>
<proteinExistence type="predicted"/>
<feature type="compositionally biased region" description="Low complexity" evidence="1">
    <location>
        <begin position="9"/>
        <end position="22"/>
    </location>
</feature>
<evidence type="ECO:0000256" key="1">
    <source>
        <dbReference type="SAM" id="MobiDB-lite"/>
    </source>
</evidence>
<feature type="non-terminal residue" evidence="2">
    <location>
        <position position="101"/>
    </location>
</feature>